<dbReference type="Proteomes" id="UP000054166">
    <property type="component" value="Unassembled WGS sequence"/>
</dbReference>
<dbReference type="Gene3D" id="3.80.10.10">
    <property type="entry name" value="Ribonuclease Inhibitor"/>
    <property type="match status" value="1"/>
</dbReference>
<dbReference type="InParanoid" id="A0A0C3B1X4"/>
<gene>
    <name evidence="1" type="ORF">PILCRDRAFT_538495</name>
</gene>
<dbReference type="EMBL" id="KN833005">
    <property type="protein sequence ID" value="KIM80203.1"/>
    <property type="molecule type" value="Genomic_DNA"/>
</dbReference>
<sequence length="277" mass="31019">MRVTIGPDTSMPVLEGGAPKLSSLYLLDVSLHSCYAPLTALKTLDLYMYRPGLALDLDDMRDVLTASPSLTTLKIASAVLGSVNGREDLPPISLPCLRFLEMSFDIDCCPDRLICIFVALSAPKLETLVIDQAPSPNIERIICAVNLLRTPRDYPNLHTLMFWDVDCTKWIGPTFIRVMPAVSDLTIVRSAEDTVLKVLLEKDTDPTAPLWPELRTLKVSVFDIDLLCDFVTHRIGAKNPIQSLTIVHDPDAPEIPKERIDWLRERLEIHEMFPTTK</sequence>
<organism evidence="1 2">
    <name type="scientific">Piloderma croceum (strain F 1598)</name>
    <dbReference type="NCBI Taxonomy" id="765440"/>
    <lineage>
        <taxon>Eukaryota</taxon>
        <taxon>Fungi</taxon>
        <taxon>Dikarya</taxon>
        <taxon>Basidiomycota</taxon>
        <taxon>Agaricomycotina</taxon>
        <taxon>Agaricomycetes</taxon>
        <taxon>Agaricomycetidae</taxon>
        <taxon>Atheliales</taxon>
        <taxon>Atheliaceae</taxon>
        <taxon>Piloderma</taxon>
    </lineage>
</organism>
<dbReference type="InterPro" id="IPR032675">
    <property type="entry name" value="LRR_dom_sf"/>
</dbReference>
<protein>
    <recommendedName>
        <fullName evidence="3">F-box domain-containing protein</fullName>
    </recommendedName>
</protein>
<evidence type="ECO:0008006" key="3">
    <source>
        <dbReference type="Google" id="ProtNLM"/>
    </source>
</evidence>
<accession>A0A0C3B1X4</accession>
<dbReference type="HOGENOM" id="CLU_1005141_0_0_1"/>
<name>A0A0C3B1X4_PILCF</name>
<evidence type="ECO:0000313" key="2">
    <source>
        <dbReference type="Proteomes" id="UP000054166"/>
    </source>
</evidence>
<dbReference type="AlphaFoldDB" id="A0A0C3B1X4"/>
<dbReference type="OrthoDB" id="3048040at2759"/>
<evidence type="ECO:0000313" key="1">
    <source>
        <dbReference type="EMBL" id="KIM80203.1"/>
    </source>
</evidence>
<proteinExistence type="predicted"/>
<dbReference type="SUPFAM" id="SSF52047">
    <property type="entry name" value="RNI-like"/>
    <property type="match status" value="1"/>
</dbReference>
<keyword evidence="2" id="KW-1185">Reference proteome</keyword>
<reference evidence="1 2" key="1">
    <citation type="submission" date="2014-04" db="EMBL/GenBank/DDBJ databases">
        <authorList>
            <consortium name="DOE Joint Genome Institute"/>
            <person name="Kuo A."/>
            <person name="Tarkka M."/>
            <person name="Buscot F."/>
            <person name="Kohler A."/>
            <person name="Nagy L.G."/>
            <person name="Floudas D."/>
            <person name="Copeland A."/>
            <person name="Barry K.W."/>
            <person name="Cichocki N."/>
            <person name="Veneault-Fourrey C."/>
            <person name="LaButti K."/>
            <person name="Lindquist E.A."/>
            <person name="Lipzen A."/>
            <person name="Lundell T."/>
            <person name="Morin E."/>
            <person name="Murat C."/>
            <person name="Sun H."/>
            <person name="Tunlid A."/>
            <person name="Henrissat B."/>
            <person name="Grigoriev I.V."/>
            <person name="Hibbett D.S."/>
            <person name="Martin F."/>
            <person name="Nordberg H.P."/>
            <person name="Cantor M.N."/>
            <person name="Hua S.X."/>
        </authorList>
    </citation>
    <scope>NUCLEOTIDE SEQUENCE [LARGE SCALE GENOMIC DNA]</scope>
    <source>
        <strain evidence="1 2">F 1598</strain>
    </source>
</reference>
<reference evidence="2" key="2">
    <citation type="submission" date="2015-01" db="EMBL/GenBank/DDBJ databases">
        <title>Evolutionary Origins and Diversification of the Mycorrhizal Mutualists.</title>
        <authorList>
            <consortium name="DOE Joint Genome Institute"/>
            <consortium name="Mycorrhizal Genomics Consortium"/>
            <person name="Kohler A."/>
            <person name="Kuo A."/>
            <person name="Nagy L.G."/>
            <person name="Floudas D."/>
            <person name="Copeland A."/>
            <person name="Barry K.W."/>
            <person name="Cichocki N."/>
            <person name="Veneault-Fourrey C."/>
            <person name="LaButti K."/>
            <person name="Lindquist E.A."/>
            <person name="Lipzen A."/>
            <person name="Lundell T."/>
            <person name="Morin E."/>
            <person name="Murat C."/>
            <person name="Riley R."/>
            <person name="Ohm R."/>
            <person name="Sun H."/>
            <person name="Tunlid A."/>
            <person name="Henrissat B."/>
            <person name="Grigoriev I.V."/>
            <person name="Hibbett D.S."/>
            <person name="Martin F."/>
        </authorList>
    </citation>
    <scope>NUCLEOTIDE SEQUENCE [LARGE SCALE GENOMIC DNA]</scope>
    <source>
        <strain evidence="2">F 1598</strain>
    </source>
</reference>
<dbReference type="STRING" id="765440.A0A0C3B1X4"/>